<dbReference type="NCBIfam" id="NF038114">
    <property type="entry name" value="rightmost"/>
    <property type="match status" value="1"/>
</dbReference>
<organism evidence="5 6">
    <name type="scientific">Thermus tengchongensis</name>
    <dbReference type="NCBI Taxonomy" id="1214928"/>
    <lineage>
        <taxon>Bacteria</taxon>
        <taxon>Thermotogati</taxon>
        <taxon>Deinococcota</taxon>
        <taxon>Deinococci</taxon>
        <taxon>Thermales</taxon>
        <taxon>Thermaceae</taxon>
        <taxon>Thermus</taxon>
    </lineage>
</organism>
<dbReference type="EMBL" id="SJZF01000013">
    <property type="protein sequence ID" value="TFU25995.1"/>
    <property type="molecule type" value="Genomic_DNA"/>
</dbReference>
<keyword evidence="1" id="KW-0677">Repeat</keyword>
<dbReference type="PROSITE" id="PS50825">
    <property type="entry name" value="HYR"/>
    <property type="match status" value="1"/>
</dbReference>
<evidence type="ECO:0000313" key="6">
    <source>
        <dbReference type="Proteomes" id="UP000297668"/>
    </source>
</evidence>
<dbReference type="Pfam" id="PF02494">
    <property type="entry name" value="HYR"/>
    <property type="match status" value="1"/>
</dbReference>
<feature type="chain" id="PRO_5021188840" evidence="3">
    <location>
        <begin position="19"/>
        <end position="494"/>
    </location>
</feature>
<evidence type="ECO:0000313" key="5">
    <source>
        <dbReference type="EMBL" id="TFU25995.1"/>
    </source>
</evidence>
<dbReference type="PANTHER" id="PTHR24273">
    <property type="entry name" value="FI04643P-RELATED"/>
    <property type="match status" value="1"/>
</dbReference>
<feature type="domain" description="HYR" evidence="4">
    <location>
        <begin position="187"/>
        <end position="273"/>
    </location>
</feature>
<comment type="caution">
    <text evidence="5">The sequence shown here is derived from an EMBL/GenBank/DDBJ whole genome shotgun (WGS) entry which is preliminary data.</text>
</comment>
<accession>A0A4Y9FA69</accession>
<dbReference type="Proteomes" id="UP000297668">
    <property type="component" value="Unassembled WGS sequence"/>
</dbReference>
<evidence type="ECO:0000256" key="2">
    <source>
        <dbReference type="SAM" id="MobiDB-lite"/>
    </source>
</evidence>
<evidence type="ECO:0000256" key="3">
    <source>
        <dbReference type="SAM" id="SignalP"/>
    </source>
</evidence>
<keyword evidence="3" id="KW-0732">Signal</keyword>
<dbReference type="PROSITE" id="PS51257">
    <property type="entry name" value="PROKAR_LIPOPROTEIN"/>
    <property type="match status" value="1"/>
</dbReference>
<sequence length="494" mass="51008">MKPYAKALIGGLALLLFAACSGPQGEVGPQEIVVTEGIPAPSAKGVAVRPQGNLEGQLASVVGSQTTPLAVDGCANGAPSTVQVSYAIKTPPAQAYPASFKVYTTWTHEAGAWVGSDEATVTFQSTSDQPKTVMLTVRNGGSPATGTSAFTVEPRDPQPSSGPGRLQTPPGQSEVTVHVSFNPCPATDPPPPNTPPTLTVPNFVLAEATGPAGAQVAFSVTATDLEDGDLTGSVVCTPASGSLFPIGETTVTCSVTDSGGLSASASFPVYVEDSTPPIFSGLPSGTVTRVAQNLQGWLLSLADLGISASDPNGVSEPVTMTCIPAEGSYIPIGATQTVVCTARDSATYRAPVSAAPPPPNESQASFQVFVTLNVNPAGFLPPLRMAAPYSAHKRGSTIPHKFYPPTYADGTPATDLADGLRLVLRYASSCSALTGEEMQGNDYPTGSTAWRYDPDSGHYIFNLKTQAGWNLGCYRTTVSYAGIPLAETYFNLTR</sequence>
<gene>
    <name evidence="5" type="ORF">E0687_08115</name>
</gene>
<name>A0A4Y9FA69_9DEIN</name>
<feature type="region of interest" description="Disordered" evidence="2">
    <location>
        <begin position="139"/>
        <end position="173"/>
    </location>
</feature>
<dbReference type="AlphaFoldDB" id="A0A4Y9FA69"/>
<reference evidence="5 6" key="1">
    <citation type="submission" date="2019-03" db="EMBL/GenBank/DDBJ databases">
        <title>Thermus tengchongensis species for the arsenic transformation mechanism.</title>
        <authorList>
            <person name="Yuan G.C."/>
        </authorList>
    </citation>
    <scope>NUCLEOTIDE SEQUENCE [LARGE SCALE GENOMIC DNA]</scope>
    <source>
        <strain evidence="5 6">15W</strain>
    </source>
</reference>
<dbReference type="Gene3D" id="2.60.40.10">
    <property type="entry name" value="Immunoglobulins"/>
    <property type="match status" value="1"/>
</dbReference>
<dbReference type="InterPro" id="IPR013783">
    <property type="entry name" value="Ig-like_fold"/>
</dbReference>
<protein>
    <submittedName>
        <fullName evidence="5">HYR domain-containing protein</fullName>
    </submittedName>
</protein>
<dbReference type="RefSeq" id="WP_135260428.1">
    <property type="nucleotide sequence ID" value="NZ_SJZF01000013.1"/>
</dbReference>
<feature type="signal peptide" evidence="3">
    <location>
        <begin position="1"/>
        <end position="18"/>
    </location>
</feature>
<dbReference type="PANTHER" id="PTHR24273:SF32">
    <property type="entry name" value="HYALIN"/>
    <property type="match status" value="1"/>
</dbReference>
<dbReference type="InterPro" id="IPR003410">
    <property type="entry name" value="HYR_dom"/>
</dbReference>
<proteinExistence type="predicted"/>
<evidence type="ECO:0000259" key="4">
    <source>
        <dbReference type="PROSITE" id="PS50825"/>
    </source>
</evidence>
<evidence type="ECO:0000256" key="1">
    <source>
        <dbReference type="ARBA" id="ARBA00022737"/>
    </source>
</evidence>